<evidence type="ECO:0000313" key="1">
    <source>
        <dbReference type="EMBL" id="KAK1870134.1"/>
    </source>
</evidence>
<keyword evidence="2" id="KW-1185">Reference proteome</keyword>
<gene>
    <name evidence="1" type="ORF">I4F81_012596</name>
</gene>
<dbReference type="Proteomes" id="UP000798662">
    <property type="component" value="Chromosome 3"/>
</dbReference>
<reference evidence="1" key="1">
    <citation type="submission" date="2019-11" db="EMBL/GenBank/DDBJ databases">
        <title>Nori genome reveals adaptations in red seaweeds to the harsh intertidal environment.</title>
        <authorList>
            <person name="Wang D."/>
            <person name="Mao Y."/>
        </authorList>
    </citation>
    <scope>NUCLEOTIDE SEQUENCE</scope>
    <source>
        <tissue evidence="1">Gametophyte</tissue>
    </source>
</reference>
<dbReference type="EMBL" id="CM020620">
    <property type="protein sequence ID" value="KAK1870134.1"/>
    <property type="molecule type" value="Genomic_DNA"/>
</dbReference>
<name>A0ACC3CJ67_PYRYE</name>
<protein>
    <submittedName>
        <fullName evidence="1">Uncharacterized protein</fullName>
    </submittedName>
</protein>
<comment type="caution">
    <text evidence="1">The sequence shown here is derived from an EMBL/GenBank/DDBJ whole genome shotgun (WGS) entry which is preliminary data.</text>
</comment>
<sequence>MASAGTPGPPPNPCRGFTRAWASAAAAATAALGRGRAAALAAATAAANTAVAAADAPPDAPAVVVLWVHLGAGGGAADRADGLGWLLDGLAGRGGDDDDPRGGGGGGGEPPAHLLVALEDADAFPPEVVRDLIYLAALRNHARRRALAASAAATAAAAAAGAGGAGGRGRGAGAAAPPVMDAGLPDAEDGWGWGQEDPLAADGGADGETGGAPPPPPGVTIIAGVGGPAGVRRCVSALGCRERGVMRPAAVGLPPPAAAIAAILRATVIGRDAPVIAGPGVVVGLTAHAEGVAELLGALRLVYATHFWDAPLGGPLSLSHLRCRPPPTSRVAGGDGDDAEAGWAASPLAILDGAPVAPVVSHAAVERILTPARLVVLRPLPSVSQALAGAPPGTAADVGHAVAWLTGWSHWRAAAAAAEACVRHVVAAAKQVPAAAVAVQLHLAIANVHLDVGADEAEAAEAAAAAAEADSDDGVSMDGGSWVPPAPVVLTPGVPPPGGDAGDGWPDPTDTPAVVALSEVPLIRAASGYIAGMGRVELRQLADAWAAILAVGGDSAEGGWAGESLPQLPGADGSVADEADSDDDMVGDAPAAADAEDGPAAWAAAAEGVAAAGDPGAPLTSAPLPAAGRSTLPPRAPPVTGVLRPLHAAVAAIAEALVDAAAAPLPPPFAGPAAAAAAAPAAGAIPPADDVRASLLAGARGGGGGGGGGSAAVGGGGAVGAKRRRAEQFAAAATAAASSAAAAGTLPARTAAAAALRMFLGCLTDPRRLPLAEVVVADAVDADGGDGGTAVAAEFVGAAKVLQFLGVVRAGGRRGDTVSRLFYPH</sequence>
<proteinExistence type="predicted"/>
<accession>A0ACC3CJ67</accession>
<evidence type="ECO:0000313" key="2">
    <source>
        <dbReference type="Proteomes" id="UP000798662"/>
    </source>
</evidence>
<organism evidence="1 2">
    <name type="scientific">Pyropia yezoensis</name>
    <name type="common">Susabi-nori</name>
    <name type="synonym">Porphyra yezoensis</name>
    <dbReference type="NCBI Taxonomy" id="2788"/>
    <lineage>
        <taxon>Eukaryota</taxon>
        <taxon>Rhodophyta</taxon>
        <taxon>Bangiophyceae</taxon>
        <taxon>Bangiales</taxon>
        <taxon>Bangiaceae</taxon>
        <taxon>Pyropia</taxon>
    </lineage>
</organism>